<evidence type="ECO:0000313" key="3">
    <source>
        <dbReference type="RefSeq" id="XP_012892727.1"/>
    </source>
</evidence>
<name>A0A1S3GXM9_DIPOR</name>
<dbReference type="InterPro" id="IPR038765">
    <property type="entry name" value="Papain-like_cys_pep_sf"/>
</dbReference>
<evidence type="ECO:0000259" key="1">
    <source>
        <dbReference type="Pfam" id="PF00927"/>
    </source>
</evidence>
<keyword evidence="2" id="KW-1185">Reference proteome</keyword>
<sequence length="324" mass="36343">IFRCGPSPLPAIRNGDIFLGYDTKFIFTEVNGDKLIWLLKKVGGEDVYSLIAVETDSIGKNISTKAVGQDRRHDITYQYKYPEGSAEEREAMNHAYSLLQVPRPPQDLRKQGLLELSIMEETVEMGRPVVMTVLLRRTTEETRRFNFSASVNLQTYTGKNVAQLAMVNKEEVVKGEEAQVVFIVSPDTYITKLGVVDDEVVVSVTLLAQDLKSEESTGKDDTLHFVYSNFFVEMPDTGKVGQELTCVCRFLNVLPIPLTHITFSLESLAICSAQTVDKEMLPAGEAIQFQIQCIPMKSGAKKFIFEFTSREVKGIHREKMALIS</sequence>
<dbReference type="Gene3D" id="2.60.40.10">
    <property type="entry name" value="Immunoglobulins"/>
    <property type="match status" value="2"/>
</dbReference>
<dbReference type="InterPro" id="IPR008958">
    <property type="entry name" value="Transglutaminase_C"/>
</dbReference>
<reference evidence="3" key="1">
    <citation type="submission" date="2025-08" db="UniProtKB">
        <authorList>
            <consortium name="RefSeq"/>
        </authorList>
    </citation>
    <scope>IDENTIFICATION</scope>
    <source>
        <tissue evidence="3">Kidney</tissue>
    </source>
</reference>
<dbReference type="InterPro" id="IPR036238">
    <property type="entry name" value="Transglutaminase_C_sf"/>
</dbReference>
<evidence type="ECO:0000313" key="2">
    <source>
        <dbReference type="Proteomes" id="UP000081671"/>
    </source>
</evidence>
<dbReference type="GO" id="GO:0003810">
    <property type="term" value="F:protein-glutamine gamma-glutamyltransferase activity"/>
    <property type="evidence" value="ECO:0007669"/>
    <property type="project" value="InterPro"/>
</dbReference>
<dbReference type="FunFam" id="2.60.40.10:FF:001482">
    <property type="entry name" value="Protein-glutamine gamma-glutamyltransferase 4"/>
    <property type="match status" value="1"/>
</dbReference>
<dbReference type="InParanoid" id="A0A1S3GXM9"/>
<organism evidence="2 3">
    <name type="scientific">Dipodomys ordii</name>
    <name type="common">Ord's kangaroo rat</name>
    <dbReference type="NCBI Taxonomy" id="10020"/>
    <lineage>
        <taxon>Eukaryota</taxon>
        <taxon>Metazoa</taxon>
        <taxon>Chordata</taxon>
        <taxon>Craniata</taxon>
        <taxon>Vertebrata</taxon>
        <taxon>Euteleostomi</taxon>
        <taxon>Mammalia</taxon>
        <taxon>Eutheria</taxon>
        <taxon>Euarchontoglires</taxon>
        <taxon>Glires</taxon>
        <taxon>Rodentia</taxon>
        <taxon>Castorimorpha</taxon>
        <taxon>Heteromyidae</taxon>
        <taxon>Dipodomyinae</taxon>
        <taxon>Dipodomys</taxon>
    </lineage>
</organism>
<gene>
    <name evidence="3" type="primary">LOC106002385</name>
</gene>
<feature type="domain" description="Transglutaminase C-terminal" evidence="1">
    <location>
        <begin position="230"/>
        <end position="320"/>
    </location>
</feature>
<accession>A0A1S3GXM9</accession>
<dbReference type="KEGG" id="dord:106002385"/>
<dbReference type="InterPro" id="IPR013783">
    <property type="entry name" value="Ig-like_fold"/>
</dbReference>
<dbReference type="Gene3D" id="3.90.260.10">
    <property type="entry name" value="Transglutaminase-like"/>
    <property type="match status" value="1"/>
</dbReference>
<dbReference type="Proteomes" id="UP000081671">
    <property type="component" value="Unplaced"/>
</dbReference>
<proteinExistence type="predicted"/>
<dbReference type="OrthoDB" id="437511at2759"/>
<dbReference type="InterPro" id="IPR036985">
    <property type="entry name" value="Transglutaminase-like_sf"/>
</dbReference>
<dbReference type="AlphaFoldDB" id="A0A1S3GXM9"/>
<dbReference type="InterPro" id="IPR050779">
    <property type="entry name" value="Transglutaminase"/>
</dbReference>
<protein>
    <submittedName>
        <fullName evidence="3">Protein-glutamine gamma-glutamyltransferase 4-like</fullName>
    </submittedName>
</protein>
<dbReference type="PANTHER" id="PTHR11590">
    <property type="entry name" value="PROTEIN-GLUTAMINE GAMMA-GLUTAMYLTRANSFERASE"/>
    <property type="match status" value="1"/>
</dbReference>
<dbReference type="PANTHER" id="PTHR11590:SF70">
    <property type="entry name" value="PROTEIN-GLUTAMINE GAMMA-GLUTAMYLTRANSFERASE 4"/>
    <property type="match status" value="1"/>
</dbReference>
<dbReference type="GeneID" id="106002385"/>
<dbReference type="RefSeq" id="XP_012892727.1">
    <property type="nucleotide sequence ID" value="XM_013037273.1"/>
</dbReference>
<dbReference type="SUPFAM" id="SSF49309">
    <property type="entry name" value="Transglutaminase, two C-terminal domains"/>
    <property type="match status" value="2"/>
</dbReference>
<dbReference type="Pfam" id="PF00927">
    <property type="entry name" value="Transglut_C"/>
    <property type="match status" value="1"/>
</dbReference>
<feature type="non-terminal residue" evidence="3">
    <location>
        <position position="1"/>
    </location>
</feature>
<dbReference type="SUPFAM" id="SSF54001">
    <property type="entry name" value="Cysteine proteinases"/>
    <property type="match status" value="1"/>
</dbReference>